<dbReference type="Proteomes" id="UP000595437">
    <property type="component" value="Chromosome 15"/>
</dbReference>
<gene>
    <name evidence="3" type="ORF">FKW44_021029</name>
</gene>
<evidence type="ECO:0000313" key="3">
    <source>
        <dbReference type="EMBL" id="QQP36053.1"/>
    </source>
</evidence>
<evidence type="ECO:0000256" key="2">
    <source>
        <dbReference type="SAM" id="SignalP"/>
    </source>
</evidence>
<sequence length="174" mass="19308">MMTEQSLALFNLMLAAHPQALVIPNDSPANLVTSDAIRDLILEFARTRRECGDCVSGYYKATELWFGYVIPRRMLDLRLNEPAQGVRQHPMVVLAERYNQRVARAAARRAEELAREAAPAPAPPPAPAPEDDGRAAAHSSPKAISEMLPMKRLILALTRLIKRKVPTQSFLVIS</sequence>
<feature type="chain" id="PRO_5031495691" evidence="2">
    <location>
        <begin position="21"/>
        <end position="174"/>
    </location>
</feature>
<feature type="region of interest" description="Disordered" evidence="1">
    <location>
        <begin position="113"/>
        <end position="141"/>
    </location>
</feature>
<protein>
    <submittedName>
        <fullName evidence="3">Uncharacterized protein</fullName>
    </submittedName>
</protein>
<evidence type="ECO:0000256" key="1">
    <source>
        <dbReference type="SAM" id="MobiDB-lite"/>
    </source>
</evidence>
<proteinExistence type="predicted"/>
<reference evidence="4" key="1">
    <citation type="submission" date="2021-01" db="EMBL/GenBank/DDBJ databases">
        <title>Caligus Genome Assembly.</title>
        <authorList>
            <person name="Gallardo-Escarate C."/>
        </authorList>
    </citation>
    <scope>NUCLEOTIDE SEQUENCE [LARGE SCALE GENOMIC DNA]</scope>
</reference>
<name>A0A7T8JV07_CALRO</name>
<feature type="signal peptide" evidence="2">
    <location>
        <begin position="1"/>
        <end position="20"/>
    </location>
</feature>
<evidence type="ECO:0000313" key="4">
    <source>
        <dbReference type="Proteomes" id="UP000595437"/>
    </source>
</evidence>
<dbReference type="EMBL" id="CP045904">
    <property type="protein sequence ID" value="QQP36053.1"/>
    <property type="molecule type" value="Genomic_DNA"/>
</dbReference>
<dbReference type="AlphaFoldDB" id="A0A7T8JV07"/>
<keyword evidence="4" id="KW-1185">Reference proteome</keyword>
<accession>A0A7T8JV07</accession>
<organism evidence="3 4">
    <name type="scientific">Caligus rogercresseyi</name>
    <name type="common">Sea louse</name>
    <dbReference type="NCBI Taxonomy" id="217165"/>
    <lineage>
        <taxon>Eukaryota</taxon>
        <taxon>Metazoa</taxon>
        <taxon>Ecdysozoa</taxon>
        <taxon>Arthropoda</taxon>
        <taxon>Crustacea</taxon>
        <taxon>Multicrustacea</taxon>
        <taxon>Hexanauplia</taxon>
        <taxon>Copepoda</taxon>
        <taxon>Siphonostomatoida</taxon>
        <taxon>Caligidae</taxon>
        <taxon>Caligus</taxon>
    </lineage>
</organism>
<keyword evidence="2" id="KW-0732">Signal</keyword>